<dbReference type="AlphaFoldDB" id="A0A520KTC5"/>
<sequence>MVSRLEVENIEFRYKNRNVTNQRFANIESSIRDISFKMDSPGILGIVGPNGAGKTTLLRCISRILKPVKGRVMLNGVDIWSIERKEMAKFIGYISQPFNFMHISVFDLVLAGRTPYFSWFSRDKDIDKVVKILHLLDLENLAMRKYSELSSGQQQKVLIARLLVQNPDFVLMDEPTANLDIKHQLEVMEIIKNLVSKNNLKVIMAIHDLNLALKYADKIAMMKDGTIYKIGETASVLTPEIIEEVFEVEVELISHNGGLYVSPKTKQHKAGLLKEVQERSSA</sequence>
<keyword evidence="4" id="KW-1278">Translocase</keyword>
<evidence type="ECO:0000256" key="4">
    <source>
        <dbReference type="ARBA" id="ARBA00022967"/>
    </source>
</evidence>
<evidence type="ECO:0000256" key="3">
    <source>
        <dbReference type="ARBA" id="ARBA00022840"/>
    </source>
</evidence>
<evidence type="ECO:0000256" key="1">
    <source>
        <dbReference type="ARBA" id="ARBA00022448"/>
    </source>
</evidence>
<dbReference type="InterPro" id="IPR003439">
    <property type="entry name" value="ABC_transporter-like_ATP-bd"/>
</dbReference>
<feature type="domain" description="ABC transporter" evidence="5">
    <location>
        <begin position="5"/>
        <end position="249"/>
    </location>
</feature>
<evidence type="ECO:0000313" key="7">
    <source>
        <dbReference type="Proteomes" id="UP000317158"/>
    </source>
</evidence>
<dbReference type="Pfam" id="PF00005">
    <property type="entry name" value="ABC_tran"/>
    <property type="match status" value="1"/>
</dbReference>
<comment type="caution">
    <text evidence="6">The sequence shown here is derived from an EMBL/GenBank/DDBJ whole genome shotgun (WGS) entry which is preliminary data.</text>
</comment>
<name>A0A520KTC5_METT2</name>
<organism evidence="6 7">
    <name type="scientific">Methanoliparum thermophilum</name>
    <dbReference type="NCBI Taxonomy" id="2491083"/>
    <lineage>
        <taxon>Archaea</taxon>
        <taxon>Methanobacteriati</taxon>
        <taxon>Methanobacteriota</taxon>
        <taxon>Candidatus Methanoliparia</taxon>
        <taxon>Candidatus Methanoliparales</taxon>
        <taxon>Candidatus Methanoliparaceae</taxon>
        <taxon>Candidatus Methanoliparum</taxon>
    </lineage>
</organism>
<keyword evidence="3 6" id="KW-0067">ATP-binding</keyword>
<dbReference type="GO" id="GO:0016887">
    <property type="term" value="F:ATP hydrolysis activity"/>
    <property type="evidence" value="ECO:0007669"/>
    <property type="project" value="InterPro"/>
</dbReference>
<evidence type="ECO:0000313" key="6">
    <source>
        <dbReference type="EMBL" id="RZN65243.1"/>
    </source>
</evidence>
<dbReference type="Gene3D" id="3.40.50.300">
    <property type="entry name" value="P-loop containing nucleotide triphosphate hydrolases"/>
    <property type="match status" value="1"/>
</dbReference>
<dbReference type="InterPro" id="IPR017871">
    <property type="entry name" value="ABC_transporter-like_CS"/>
</dbReference>
<dbReference type="InterPro" id="IPR027417">
    <property type="entry name" value="P-loop_NTPase"/>
</dbReference>
<keyword evidence="1" id="KW-0813">Transport</keyword>
<dbReference type="FunFam" id="3.40.50.300:FF:000134">
    <property type="entry name" value="Iron-enterobactin ABC transporter ATP-binding protein"/>
    <property type="match status" value="1"/>
</dbReference>
<dbReference type="PANTHER" id="PTHR42794:SF1">
    <property type="entry name" value="HEMIN IMPORT ATP-BINDING PROTEIN HMUV"/>
    <property type="match status" value="1"/>
</dbReference>
<dbReference type="PROSITE" id="PS00211">
    <property type="entry name" value="ABC_TRANSPORTER_1"/>
    <property type="match status" value="1"/>
</dbReference>
<dbReference type="PANTHER" id="PTHR42794">
    <property type="entry name" value="HEMIN IMPORT ATP-BINDING PROTEIN HMUV"/>
    <property type="match status" value="1"/>
</dbReference>
<gene>
    <name evidence="6" type="ORF">EF806_01620</name>
</gene>
<reference evidence="6 7" key="1">
    <citation type="journal article" date="2019" name="Nat. Microbiol.">
        <title>Wide diversity of methane and short-chain alkane metabolisms in uncultured archaea.</title>
        <authorList>
            <person name="Borrel G."/>
            <person name="Adam P.S."/>
            <person name="McKay L.J."/>
            <person name="Chen L.X."/>
            <person name="Sierra-Garcia I.N."/>
            <person name="Sieber C.M."/>
            <person name="Letourneur Q."/>
            <person name="Ghozlane A."/>
            <person name="Andersen G.L."/>
            <person name="Li W.J."/>
            <person name="Hallam S.J."/>
            <person name="Muyzer G."/>
            <person name="de Oliveira V.M."/>
            <person name="Inskeep W.P."/>
            <person name="Banfield J.F."/>
            <person name="Gribaldo S."/>
        </authorList>
    </citation>
    <scope>NUCLEOTIDE SEQUENCE [LARGE SCALE GENOMIC DNA]</scope>
    <source>
        <strain evidence="6">NM1a</strain>
    </source>
</reference>
<proteinExistence type="predicted"/>
<dbReference type="SMART" id="SM00382">
    <property type="entry name" value="AAA"/>
    <property type="match status" value="1"/>
</dbReference>
<dbReference type="EMBL" id="RXIF01000003">
    <property type="protein sequence ID" value="RZN65243.1"/>
    <property type="molecule type" value="Genomic_DNA"/>
</dbReference>
<keyword evidence="2" id="KW-0547">Nucleotide-binding</keyword>
<dbReference type="SUPFAM" id="SSF52540">
    <property type="entry name" value="P-loop containing nucleoside triphosphate hydrolases"/>
    <property type="match status" value="1"/>
</dbReference>
<dbReference type="CDD" id="cd03214">
    <property type="entry name" value="ABC_Iron-Siderophores_B12_Hemin"/>
    <property type="match status" value="1"/>
</dbReference>
<dbReference type="GO" id="GO:0005524">
    <property type="term" value="F:ATP binding"/>
    <property type="evidence" value="ECO:0007669"/>
    <property type="project" value="UniProtKB-KW"/>
</dbReference>
<dbReference type="PROSITE" id="PS50893">
    <property type="entry name" value="ABC_TRANSPORTER_2"/>
    <property type="match status" value="1"/>
</dbReference>
<evidence type="ECO:0000256" key="2">
    <source>
        <dbReference type="ARBA" id="ARBA00022741"/>
    </source>
</evidence>
<protein>
    <submittedName>
        <fullName evidence="6">ABC transporter ATP-binding protein</fullName>
    </submittedName>
</protein>
<dbReference type="Proteomes" id="UP000317158">
    <property type="component" value="Unassembled WGS sequence"/>
</dbReference>
<dbReference type="InterPro" id="IPR003593">
    <property type="entry name" value="AAA+_ATPase"/>
</dbReference>
<evidence type="ECO:0000259" key="5">
    <source>
        <dbReference type="PROSITE" id="PS50893"/>
    </source>
</evidence>
<accession>A0A520KTC5</accession>